<dbReference type="AlphaFoldDB" id="A0A7H9HQL7"/>
<evidence type="ECO:0000256" key="11">
    <source>
        <dbReference type="ARBA" id="ARBA00022842"/>
    </source>
</evidence>
<evidence type="ECO:0000256" key="10">
    <source>
        <dbReference type="ARBA" id="ARBA00022801"/>
    </source>
</evidence>
<sequence length="348" mass="38830">MAGKRSGYYAVQNGRQQGVYNNWDDCKEQVTGYSGARYKKFDTYAEAQAFSNSQVSSGAQRNFSSQSNSTSNYWSGSYSGTSYGGGYSHSWAPTKEKKNYSVKKYYSVKSSNPSVPSKIFNDWKECERYVKGQKGLSFKKFEDQVSAEQFMKGAADEGVDFTHAGISKNEFTAKYKLPPTNKKYSGTSRVYCDGSALANGTNSSCAGYGVHFADEPANDISEPLRSGAQTNNRAEIQAVSRALDEIWHNLTENSDKKCYQIKTDSEYVAKLLNDRYFAYTNDELAGLPNSDLINPLLEKFTKVKQYYAVNHEAFDNDGRFSIEWVKGHAGEPGNEIADELARRGALRN</sequence>
<comment type="similarity">
    <text evidence="4 12">Belongs to the RNase H family.</text>
</comment>
<gene>
    <name evidence="14" type="ORF">HG537_0C01430</name>
</gene>
<keyword evidence="11 12" id="KW-0460">Magnesium</keyword>
<evidence type="ECO:0000259" key="13">
    <source>
        <dbReference type="PROSITE" id="PS50879"/>
    </source>
</evidence>
<evidence type="ECO:0000256" key="5">
    <source>
        <dbReference type="ARBA" id="ARBA00012180"/>
    </source>
</evidence>
<keyword evidence="9 12" id="KW-0255">Endonuclease</keyword>
<dbReference type="SUPFAM" id="SSF55658">
    <property type="entry name" value="L9 N-domain-like"/>
    <property type="match status" value="2"/>
</dbReference>
<evidence type="ECO:0000313" key="15">
    <source>
        <dbReference type="Proteomes" id="UP000510647"/>
    </source>
</evidence>
<evidence type="ECO:0000256" key="1">
    <source>
        <dbReference type="ARBA" id="ARBA00000077"/>
    </source>
</evidence>
<dbReference type="SUPFAM" id="SSF53098">
    <property type="entry name" value="Ribonuclease H-like"/>
    <property type="match status" value="1"/>
</dbReference>
<evidence type="ECO:0000256" key="7">
    <source>
        <dbReference type="ARBA" id="ARBA00022722"/>
    </source>
</evidence>
<evidence type="ECO:0000256" key="8">
    <source>
        <dbReference type="ARBA" id="ARBA00022723"/>
    </source>
</evidence>
<dbReference type="InterPro" id="IPR037056">
    <property type="entry name" value="RNase_H1_N_sf"/>
</dbReference>
<dbReference type="CDD" id="cd09280">
    <property type="entry name" value="RNase_HI_eukaryote_like"/>
    <property type="match status" value="1"/>
</dbReference>
<dbReference type="Gene3D" id="3.40.970.10">
    <property type="entry name" value="Ribonuclease H1, N-terminal domain"/>
    <property type="match status" value="2"/>
</dbReference>
<dbReference type="InterPro" id="IPR011320">
    <property type="entry name" value="RNase_H1_N"/>
</dbReference>
<keyword evidence="8 12" id="KW-0479">Metal-binding</keyword>
<dbReference type="FunFam" id="3.40.970.10:FF:000002">
    <property type="entry name" value="Ribonuclease H"/>
    <property type="match status" value="1"/>
</dbReference>
<dbReference type="InterPro" id="IPR002156">
    <property type="entry name" value="RNaseH_domain"/>
</dbReference>
<evidence type="ECO:0000256" key="4">
    <source>
        <dbReference type="ARBA" id="ARBA00005300"/>
    </source>
</evidence>
<dbReference type="PANTHER" id="PTHR10642">
    <property type="entry name" value="RIBONUCLEASE H1"/>
    <property type="match status" value="1"/>
</dbReference>
<dbReference type="GO" id="GO:0004523">
    <property type="term" value="F:RNA-DNA hybrid ribonuclease activity"/>
    <property type="evidence" value="ECO:0007669"/>
    <property type="project" value="UniProtKB-UniRule"/>
</dbReference>
<dbReference type="PIRSF" id="PIRSF036852">
    <property type="entry name" value="Ribonuclease_H1_euk"/>
    <property type="match status" value="1"/>
</dbReference>
<comment type="function">
    <text evidence="3 12">Endonuclease that specifically degrades the RNA of RNA-DNA hybrids.</text>
</comment>
<accession>A0A7H9HQL7</accession>
<evidence type="ECO:0000256" key="6">
    <source>
        <dbReference type="ARBA" id="ARBA00017721"/>
    </source>
</evidence>
<organism evidence="14 15">
    <name type="scientific">Torulaspora globosa</name>
    <dbReference type="NCBI Taxonomy" id="48254"/>
    <lineage>
        <taxon>Eukaryota</taxon>
        <taxon>Fungi</taxon>
        <taxon>Dikarya</taxon>
        <taxon>Ascomycota</taxon>
        <taxon>Saccharomycotina</taxon>
        <taxon>Saccharomycetes</taxon>
        <taxon>Saccharomycetales</taxon>
        <taxon>Saccharomycetaceae</taxon>
        <taxon>Torulaspora</taxon>
    </lineage>
</organism>
<dbReference type="InterPro" id="IPR009027">
    <property type="entry name" value="Ribosomal_bL9/RNase_H1_N"/>
</dbReference>
<evidence type="ECO:0000313" key="14">
    <source>
        <dbReference type="EMBL" id="QLQ79496.1"/>
    </source>
</evidence>
<dbReference type="PROSITE" id="PS50879">
    <property type="entry name" value="RNASE_H_1"/>
    <property type="match status" value="1"/>
</dbReference>
<name>A0A7H9HQL7_9SACH</name>
<evidence type="ECO:0000256" key="2">
    <source>
        <dbReference type="ARBA" id="ARBA00001946"/>
    </source>
</evidence>
<evidence type="ECO:0000256" key="9">
    <source>
        <dbReference type="ARBA" id="ARBA00022759"/>
    </source>
</evidence>
<protein>
    <recommendedName>
        <fullName evidence="6 12">Ribonuclease H</fullName>
        <shortName evidence="12">RNase H</shortName>
        <ecNumber evidence="5 12">3.1.26.4</ecNumber>
    </recommendedName>
</protein>
<dbReference type="GO" id="GO:0000287">
    <property type="term" value="F:magnesium ion binding"/>
    <property type="evidence" value="ECO:0007669"/>
    <property type="project" value="UniProtKB-UniRule"/>
</dbReference>
<keyword evidence="15" id="KW-1185">Reference proteome</keyword>
<dbReference type="Proteomes" id="UP000510647">
    <property type="component" value="Chromosome 3"/>
</dbReference>
<dbReference type="GO" id="GO:0043137">
    <property type="term" value="P:DNA replication, removal of RNA primer"/>
    <property type="evidence" value="ECO:0007669"/>
    <property type="project" value="TreeGrafter"/>
</dbReference>
<feature type="domain" description="RNase H type-1" evidence="13">
    <location>
        <begin position="184"/>
        <end position="346"/>
    </location>
</feature>
<dbReference type="Pfam" id="PF01693">
    <property type="entry name" value="Cauli_VI"/>
    <property type="match status" value="2"/>
</dbReference>
<proteinExistence type="inferred from homology"/>
<dbReference type="InterPro" id="IPR017067">
    <property type="entry name" value="RNase_H1_euk"/>
</dbReference>
<dbReference type="Pfam" id="PF00075">
    <property type="entry name" value="RNase_H"/>
    <property type="match status" value="1"/>
</dbReference>
<dbReference type="PANTHER" id="PTHR10642:SF26">
    <property type="entry name" value="RIBONUCLEASE H1"/>
    <property type="match status" value="1"/>
</dbReference>
<dbReference type="Gene3D" id="3.30.420.10">
    <property type="entry name" value="Ribonuclease H-like superfamily/Ribonuclease H"/>
    <property type="match status" value="1"/>
</dbReference>
<keyword evidence="10 12" id="KW-0378">Hydrolase</keyword>
<dbReference type="InterPro" id="IPR012337">
    <property type="entry name" value="RNaseH-like_sf"/>
</dbReference>
<dbReference type="EC" id="3.1.26.4" evidence="5 12"/>
<comment type="cofactor">
    <cofactor evidence="2 12">
        <name>Mg(2+)</name>
        <dbReference type="ChEBI" id="CHEBI:18420"/>
    </cofactor>
</comment>
<dbReference type="InterPro" id="IPR036397">
    <property type="entry name" value="RNaseH_sf"/>
</dbReference>
<keyword evidence="7 12" id="KW-0540">Nuclease</keyword>
<dbReference type="GO" id="GO:0003676">
    <property type="term" value="F:nucleic acid binding"/>
    <property type="evidence" value="ECO:0007669"/>
    <property type="project" value="UniProtKB-UniRule"/>
</dbReference>
<reference evidence="14 15" key="1">
    <citation type="submission" date="2020-06" db="EMBL/GenBank/DDBJ databases">
        <title>The yeast mating-type switching endonuclease HO is a domesticated member of an unorthodox homing genetic element family.</title>
        <authorList>
            <person name="Coughlan A.Y."/>
            <person name="Lombardi L."/>
            <person name="Braun-Galleani S."/>
            <person name="Martos A.R."/>
            <person name="Galeote V."/>
            <person name="Bigey F."/>
            <person name="Dequin S."/>
            <person name="Byrne K.P."/>
            <person name="Wolfe K.H."/>
        </authorList>
    </citation>
    <scope>NUCLEOTIDE SEQUENCE [LARGE SCALE GENOMIC DNA]</scope>
    <source>
        <strain evidence="14 15">CBS2947</strain>
    </source>
</reference>
<evidence type="ECO:0000256" key="12">
    <source>
        <dbReference type="PIRNR" id="PIRNR036852"/>
    </source>
</evidence>
<dbReference type="InterPro" id="IPR050092">
    <property type="entry name" value="RNase_H"/>
</dbReference>
<evidence type="ECO:0000256" key="3">
    <source>
        <dbReference type="ARBA" id="ARBA00004065"/>
    </source>
</evidence>
<dbReference type="OrthoDB" id="407198at2759"/>
<comment type="catalytic activity">
    <reaction evidence="1 12">
        <text>Endonucleolytic cleavage to 5'-phosphomonoester.</text>
        <dbReference type="EC" id="3.1.26.4"/>
    </reaction>
</comment>
<dbReference type="EMBL" id="CP059269">
    <property type="protein sequence ID" value="QLQ79496.1"/>
    <property type="molecule type" value="Genomic_DNA"/>
</dbReference>